<organism evidence="2 3">
    <name type="scientific">Aspergillus taichungensis</name>
    <dbReference type="NCBI Taxonomy" id="482145"/>
    <lineage>
        <taxon>Eukaryota</taxon>
        <taxon>Fungi</taxon>
        <taxon>Dikarya</taxon>
        <taxon>Ascomycota</taxon>
        <taxon>Pezizomycotina</taxon>
        <taxon>Eurotiomycetes</taxon>
        <taxon>Eurotiomycetidae</taxon>
        <taxon>Eurotiales</taxon>
        <taxon>Aspergillaceae</taxon>
        <taxon>Aspergillus</taxon>
        <taxon>Aspergillus subgen. Circumdati</taxon>
    </lineage>
</organism>
<evidence type="ECO:0000256" key="1">
    <source>
        <dbReference type="SAM" id="SignalP"/>
    </source>
</evidence>
<proteinExistence type="predicted"/>
<gene>
    <name evidence="2" type="ORF">BDW42DRAFT_7305</name>
</gene>
<protein>
    <submittedName>
        <fullName evidence="2">Uncharacterized protein</fullName>
    </submittedName>
</protein>
<feature type="chain" id="PRO_5014321892" evidence="1">
    <location>
        <begin position="32"/>
        <end position="119"/>
    </location>
</feature>
<dbReference type="EMBL" id="KZ559600">
    <property type="protein sequence ID" value="PLN77228.1"/>
    <property type="molecule type" value="Genomic_DNA"/>
</dbReference>
<accession>A0A2J5HJF9</accession>
<name>A0A2J5HJF9_9EURO</name>
<dbReference type="OrthoDB" id="415825at2759"/>
<keyword evidence="1" id="KW-0732">Signal</keyword>
<dbReference type="AlphaFoldDB" id="A0A2J5HJF9"/>
<reference evidence="3" key="1">
    <citation type="submission" date="2017-12" db="EMBL/GenBank/DDBJ databases">
        <authorList>
            <consortium name="DOE Joint Genome Institute"/>
            <person name="Mondo S.J."/>
            <person name="Kjaerbolling I."/>
            <person name="Vesth T.C."/>
            <person name="Frisvad J.C."/>
            <person name="Nybo J.L."/>
            <person name="Theobald S."/>
            <person name="Kuo A."/>
            <person name="Bowyer P."/>
            <person name="Matsuda Y."/>
            <person name="Lyhne E.K."/>
            <person name="Kogle M.E."/>
            <person name="Clum A."/>
            <person name="Lipzen A."/>
            <person name="Salamov A."/>
            <person name="Ngan C.Y."/>
            <person name="Daum C."/>
            <person name="Chiniquy J."/>
            <person name="Barry K."/>
            <person name="LaButti K."/>
            <person name="Haridas S."/>
            <person name="Simmons B.A."/>
            <person name="Magnuson J.K."/>
            <person name="Mortensen U.H."/>
            <person name="Larsen T.O."/>
            <person name="Grigoriev I.V."/>
            <person name="Baker S.E."/>
            <person name="Andersen M.R."/>
            <person name="Nordberg H.P."/>
            <person name="Cantor M.N."/>
            <person name="Hua S.X."/>
        </authorList>
    </citation>
    <scope>NUCLEOTIDE SEQUENCE [LARGE SCALE GENOMIC DNA]</scope>
    <source>
        <strain evidence="3">IBT 19404</strain>
    </source>
</reference>
<evidence type="ECO:0000313" key="3">
    <source>
        <dbReference type="Proteomes" id="UP000235023"/>
    </source>
</evidence>
<keyword evidence="3" id="KW-1185">Reference proteome</keyword>
<feature type="signal peptide" evidence="1">
    <location>
        <begin position="1"/>
        <end position="31"/>
    </location>
</feature>
<dbReference type="Proteomes" id="UP000235023">
    <property type="component" value="Unassembled WGS sequence"/>
</dbReference>
<sequence length="119" mass="13374">MTIFTIWIRPQTCSPRALLPIMCTLPLPSLAICTNSCCVFVQNISYHEDKQTKYIYWLRFVHLYGLAASAYSILGCASHGTHTSGDMTVYYHIDSGDGKWNTSAVHMNHALNFAIPWSS</sequence>
<evidence type="ECO:0000313" key="2">
    <source>
        <dbReference type="EMBL" id="PLN77228.1"/>
    </source>
</evidence>